<sequence>MEEIKSLPVKRQVSVSGTLKKLGVSRSGYNAWKKRVPSDTSVRRAMITAFFRSEYFIFCPLLISRAPFKKTAATGLPAQGKSHRRISLMSPIPL</sequence>
<dbReference type="Proteomes" id="UP000462363">
    <property type="component" value="Unassembled WGS sequence"/>
</dbReference>
<dbReference type="EMBL" id="VUMB01000055">
    <property type="protein sequence ID" value="MSS41841.1"/>
    <property type="molecule type" value="Genomic_DNA"/>
</dbReference>
<dbReference type="AlphaFoldDB" id="A0A844FD63"/>
<name>A0A844FD63_CLOSV</name>
<protein>
    <recommendedName>
        <fullName evidence="3">Transposase</fullName>
    </recommendedName>
</protein>
<gene>
    <name evidence="1" type="ORF">FYJ37_16285</name>
</gene>
<proteinExistence type="predicted"/>
<reference evidence="1 2" key="1">
    <citation type="submission" date="2019-08" db="EMBL/GenBank/DDBJ databases">
        <title>In-depth cultivation of the pig gut microbiome towards novel bacterial diversity and tailored functional studies.</title>
        <authorList>
            <person name="Wylensek D."/>
            <person name="Hitch T.C.A."/>
            <person name="Clavel T."/>
        </authorList>
    </citation>
    <scope>NUCLEOTIDE SEQUENCE [LARGE SCALE GENOMIC DNA]</scope>
    <source>
        <strain evidence="1 2">BL-389-WT-3D</strain>
    </source>
</reference>
<organism evidence="1 2">
    <name type="scientific">Clostridium scindens (strain JCM 10418 / VPI 12708)</name>
    <dbReference type="NCBI Taxonomy" id="29347"/>
    <lineage>
        <taxon>Bacteria</taxon>
        <taxon>Bacillati</taxon>
        <taxon>Bacillota</taxon>
        <taxon>Clostridia</taxon>
        <taxon>Lachnospirales</taxon>
        <taxon>Lachnospiraceae</taxon>
    </lineage>
</organism>
<evidence type="ECO:0000313" key="2">
    <source>
        <dbReference type="Proteomes" id="UP000462363"/>
    </source>
</evidence>
<evidence type="ECO:0008006" key="3">
    <source>
        <dbReference type="Google" id="ProtNLM"/>
    </source>
</evidence>
<evidence type="ECO:0000313" key="1">
    <source>
        <dbReference type="EMBL" id="MSS41841.1"/>
    </source>
</evidence>
<accession>A0A844FD63</accession>
<comment type="caution">
    <text evidence="1">The sequence shown here is derived from an EMBL/GenBank/DDBJ whole genome shotgun (WGS) entry which is preliminary data.</text>
</comment>